<dbReference type="CDD" id="cd00317">
    <property type="entry name" value="cyclophilin"/>
    <property type="match status" value="1"/>
</dbReference>
<sequence length="368" mass="41941">MKIESVQPKAYLDISIDSRPIGRIVLELYDQQAPLSTSQFLTLCRGEGIDVASHSYQGAHFNKVIKNFMIQVQETSEKTSCDQNGDAKALQEENLCESCPTFSLCWVNSESNHLSNQFFITTFPQPHLAKKHTVFGHVIHGKSVVREIERVNTNSVYEPTIAVVIDACGGWDDSMDVPIFNASYDQAGGDVYEEYPDDDQTIEEDSTESAYIAVERIKESGTILFKGGDKNQAYLKWRKCLRYIVEFDPDQDQNPEYFTKFKDAKKKIYLNLSLVTLQLRQFADTIKYCTFLLDMDEEVSEQERAKACFRRGSAYFEMNKLESSLADLKSAHNILPHDELISKKMQGVETALEAKKQKEKSKYAKFFG</sequence>
<dbReference type="InterPro" id="IPR011990">
    <property type="entry name" value="TPR-like_helical_dom_sf"/>
</dbReference>
<dbReference type="PROSITE" id="PS50005">
    <property type="entry name" value="TPR"/>
    <property type="match status" value="1"/>
</dbReference>
<feature type="domain" description="PPIase cyclophilin-type" evidence="8">
    <location>
        <begin position="11"/>
        <end position="170"/>
    </location>
</feature>
<comment type="catalytic activity">
    <reaction evidence="1">
        <text>[protein]-peptidylproline (omega=180) = [protein]-peptidylproline (omega=0)</text>
        <dbReference type="Rhea" id="RHEA:16237"/>
        <dbReference type="Rhea" id="RHEA-COMP:10747"/>
        <dbReference type="Rhea" id="RHEA-COMP:10748"/>
        <dbReference type="ChEBI" id="CHEBI:83833"/>
        <dbReference type="ChEBI" id="CHEBI:83834"/>
        <dbReference type="EC" id="5.2.1.8"/>
    </reaction>
</comment>
<keyword evidence="6" id="KW-0413">Isomerase</keyword>
<dbReference type="RefSeq" id="XP_051609688.1">
    <property type="nucleotide sequence ID" value="XM_051751053.1"/>
</dbReference>
<evidence type="ECO:0000256" key="5">
    <source>
        <dbReference type="ARBA" id="ARBA00023110"/>
    </source>
</evidence>
<evidence type="ECO:0000256" key="6">
    <source>
        <dbReference type="ARBA" id="ARBA00023235"/>
    </source>
</evidence>
<dbReference type="GO" id="GO:0016018">
    <property type="term" value="F:cyclosporin A binding"/>
    <property type="evidence" value="ECO:0007669"/>
    <property type="project" value="TreeGrafter"/>
</dbReference>
<organism evidence="9 10">
    <name type="scientific">Candida theae</name>
    <dbReference type="NCBI Taxonomy" id="1198502"/>
    <lineage>
        <taxon>Eukaryota</taxon>
        <taxon>Fungi</taxon>
        <taxon>Dikarya</taxon>
        <taxon>Ascomycota</taxon>
        <taxon>Saccharomycotina</taxon>
        <taxon>Pichiomycetes</taxon>
        <taxon>Debaryomycetaceae</taxon>
        <taxon>Candida/Lodderomyces clade</taxon>
        <taxon>Candida</taxon>
    </lineage>
</organism>
<dbReference type="GO" id="GO:0051082">
    <property type="term" value="F:unfolded protein binding"/>
    <property type="evidence" value="ECO:0007669"/>
    <property type="project" value="UniProtKB-ARBA"/>
</dbReference>
<feature type="repeat" description="TPR" evidence="7">
    <location>
        <begin position="305"/>
        <end position="338"/>
    </location>
</feature>
<dbReference type="Proteomes" id="UP001204833">
    <property type="component" value="Unassembled WGS sequence"/>
</dbReference>
<dbReference type="Pfam" id="PF00160">
    <property type="entry name" value="Pro_isomerase"/>
    <property type="match status" value="1"/>
</dbReference>
<protein>
    <recommendedName>
        <fullName evidence="2">peptidylprolyl isomerase</fullName>
        <ecNumber evidence="2">5.2.1.8</ecNumber>
    </recommendedName>
</protein>
<accession>A0AAD5BGW4</accession>
<dbReference type="PANTHER" id="PTHR11071">
    <property type="entry name" value="PEPTIDYL-PROLYL CIS-TRANS ISOMERASE"/>
    <property type="match status" value="1"/>
</dbReference>
<dbReference type="Gene3D" id="2.40.100.10">
    <property type="entry name" value="Cyclophilin-like"/>
    <property type="match status" value="1"/>
</dbReference>
<dbReference type="PANTHER" id="PTHR11071:SF561">
    <property type="entry name" value="PEPTIDYL-PROLYL CIS-TRANS ISOMERASE D-RELATED"/>
    <property type="match status" value="1"/>
</dbReference>
<proteinExistence type="predicted"/>
<evidence type="ECO:0000256" key="3">
    <source>
        <dbReference type="ARBA" id="ARBA00022737"/>
    </source>
</evidence>
<dbReference type="InterPro" id="IPR002130">
    <property type="entry name" value="Cyclophilin-type_PPIase_dom"/>
</dbReference>
<dbReference type="PRINTS" id="PR00153">
    <property type="entry name" value="CSAPPISMRASE"/>
</dbReference>
<evidence type="ECO:0000313" key="10">
    <source>
        <dbReference type="Proteomes" id="UP001204833"/>
    </source>
</evidence>
<dbReference type="InterPro" id="IPR019734">
    <property type="entry name" value="TPR_rpt"/>
</dbReference>
<dbReference type="InterPro" id="IPR029000">
    <property type="entry name" value="Cyclophilin-like_dom_sf"/>
</dbReference>
<name>A0AAD5BGW4_9ASCO</name>
<dbReference type="GO" id="GO:0042026">
    <property type="term" value="P:protein refolding"/>
    <property type="evidence" value="ECO:0007669"/>
    <property type="project" value="UniProtKB-ARBA"/>
</dbReference>
<dbReference type="Gene3D" id="1.25.40.10">
    <property type="entry name" value="Tetratricopeptide repeat domain"/>
    <property type="match status" value="1"/>
</dbReference>
<evidence type="ECO:0000256" key="7">
    <source>
        <dbReference type="PROSITE-ProRule" id="PRU00339"/>
    </source>
</evidence>
<dbReference type="GeneID" id="76149867"/>
<keyword evidence="10" id="KW-1185">Reference proteome</keyword>
<reference evidence="9 10" key="1">
    <citation type="journal article" date="2022" name="DNA Res.">
        <title>Genome analysis of five recently described species of the CUG-Ser clade uncovers Candida theae as a new hybrid lineage with pathogenic potential in the Candida parapsilosis species complex.</title>
        <authorList>
            <person name="Mixao V."/>
            <person name="Del Olmo V."/>
            <person name="Hegedusova E."/>
            <person name="Saus E."/>
            <person name="Pryszcz L."/>
            <person name="Cillingova A."/>
            <person name="Nosek J."/>
            <person name="Gabaldon T."/>
        </authorList>
    </citation>
    <scope>NUCLEOTIDE SEQUENCE [LARGE SCALE GENOMIC DNA]</scope>
    <source>
        <strain evidence="9 10">CBS 12239</strain>
    </source>
</reference>
<dbReference type="EMBL" id="JAIHNG010000082">
    <property type="protein sequence ID" value="KAI5961048.1"/>
    <property type="molecule type" value="Genomic_DNA"/>
</dbReference>
<evidence type="ECO:0000256" key="4">
    <source>
        <dbReference type="ARBA" id="ARBA00022803"/>
    </source>
</evidence>
<keyword evidence="4 7" id="KW-0802">TPR repeat</keyword>
<evidence type="ECO:0000259" key="8">
    <source>
        <dbReference type="PROSITE" id="PS50072"/>
    </source>
</evidence>
<dbReference type="SUPFAM" id="SSF48452">
    <property type="entry name" value="TPR-like"/>
    <property type="match status" value="1"/>
</dbReference>
<dbReference type="EC" id="5.2.1.8" evidence="2"/>
<evidence type="ECO:0000313" key="9">
    <source>
        <dbReference type="EMBL" id="KAI5961048.1"/>
    </source>
</evidence>
<dbReference type="SUPFAM" id="SSF50891">
    <property type="entry name" value="Cyclophilin-like"/>
    <property type="match status" value="1"/>
</dbReference>
<keyword evidence="3" id="KW-0677">Repeat</keyword>
<dbReference type="GO" id="GO:0005737">
    <property type="term" value="C:cytoplasm"/>
    <property type="evidence" value="ECO:0007669"/>
    <property type="project" value="TreeGrafter"/>
</dbReference>
<evidence type="ECO:0000256" key="2">
    <source>
        <dbReference type="ARBA" id="ARBA00013194"/>
    </source>
</evidence>
<dbReference type="FunFam" id="1.25.40.10:FF:000029">
    <property type="entry name" value="peptidyl-prolyl cis-trans isomerase D"/>
    <property type="match status" value="1"/>
</dbReference>
<dbReference type="PROSITE" id="PS50072">
    <property type="entry name" value="CSA_PPIASE_2"/>
    <property type="match status" value="1"/>
</dbReference>
<dbReference type="SMART" id="SM00028">
    <property type="entry name" value="TPR"/>
    <property type="match status" value="2"/>
</dbReference>
<comment type="caution">
    <text evidence="9">The sequence shown here is derived from an EMBL/GenBank/DDBJ whole genome shotgun (WGS) entry which is preliminary data.</text>
</comment>
<dbReference type="GO" id="GO:0003755">
    <property type="term" value="F:peptidyl-prolyl cis-trans isomerase activity"/>
    <property type="evidence" value="ECO:0007669"/>
    <property type="project" value="UniProtKB-KW"/>
</dbReference>
<gene>
    <name evidence="9" type="ORF">KGF57_001808</name>
</gene>
<dbReference type="AlphaFoldDB" id="A0AAD5BGW4"/>
<evidence type="ECO:0000256" key="1">
    <source>
        <dbReference type="ARBA" id="ARBA00000971"/>
    </source>
</evidence>
<keyword evidence="5" id="KW-0697">Rotamase</keyword>